<evidence type="ECO:0000313" key="5">
    <source>
        <dbReference type="Proteomes" id="UP000006201"/>
    </source>
</evidence>
<dbReference type="GO" id="GO:0005576">
    <property type="term" value="C:extracellular region"/>
    <property type="evidence" value="ECO:0007669"/>
    <property type="project" value="UniProtKB-SubCell"/>
</dbReference>
<evidence type="ECO:0000256" key="2">
    <source>
        <dbReference type="ARBA" id="ARBA00022729"/>
    </source>
</evidence>
<dbReference type="GO" id="GO:0005975">
    <property type="term" value="P:carbohydrate metabolic process"/>
    <property type="evidence" value="ECO:0007669"/>
    <property type="project" value="InterPro"/>
</dbReference>
<name>A4CEV4_9GAMM</name>
<dbReference type="Gene3D" id="3.20.20.370">
    <property type="entry name" value="Glycoside hydrolase/deacetylase"/>
    <property type="match status" value="1"/>
</dbReference>
<protein>
    <submittedName>
        <fullName evidence="4">Putative polysaccharide deacetylase family protein</fullName>
    </submittedName>
</protein>
<evidence type="ECO:0000313" key="4">
    <source>
        <dbReference type="EMBL" id="EAR26833.1"/>
    </source>
</evidence>
<dbReference type="EMBL" id="AAOH01000009">
    <property type="protein sequence ID" value="EAR26833.1"/>
    <property type="molecule type" value="Genomic_DNA"/>
</dbReference>
<organism evidence="4 5">
    <name type="scientific">Pseudoalteromonas tunicata D2</name>
    <dbReference type="NCBI Taxonomy" id="87626"/>
    <lineage>
        <taxon>Bacteria</taxon>
        <taxon>Pseudomonadati</taxon>
        <taxon>Pseudomonadota</taxon>
        <taxon>Gammaproteobacteria</taxon>
        <taxon>Alteromonadales</taxon>
        <taxon>Pseudoalteromonadaceae</taxon>
        <taxon>Pseudoalteromonas</taxon>
    </lineage>
</organism>
<accession>A4CEV4</accession>
<dbReference type="PANTHER" id="PTHR34216:SF3">
    <property type="entry name" value="POLY-BETA-1,6-N-ACETYL-D-GLUCOSAMINE N-DEACETYLASE"/>
    <property type="match status" value="1"/>
</dbReference>
<dbReference type="CDD" id="cd10973">
    <property type="entry name" value="CE4_DAC_u4_5s"/>
    <property type="match status" value="1"/>
</dbReference>
<dbReference type="InterPro" id="IPR002509">
    <property type="entry name" value="NODB_dom"/>
</dbReference>
<dbReference type="AlphaFoldDB" id="A4CEV4"/>
<comment type="caution">
    <text evidence="4">The sequence shown here is derived from an EMBL/GenBank/DDBJ whole genome shotgun (WGS) entry which is preliminary data.</text>
</comment>
<dbReference type="InterPro" id="IPR011330">
    <property type="entry name" value="Glyco_hydro/deAcase_b/a-brl"/>
</dbReference>
<evidence type="ECO:0000256" key="1">
    <source>
        <dbReference type="ARBA" id="ARBA00004613"/>
    </source>
</evidence>
<evidence type="ECO:0000259" key="3">
    <source>
        <dbReference type="PROSITE" id="PS51677"/>
    </source>
</evidence>
<dbReference type="PANTHER" id="PTHR34216">
    <property type="match status" value="1"/>
</dbReference>
<comment type="subcellular location">
    <subcellularLocation>
        <location evidence="1">Secreted</location>
    </subcellularLocation>
</comment>
<proteinExistence type="predicted"/>
<dbReference type="Pfam" id="PF01522">
    <property type="entry name" value="Polysacc_deac_1"/>
    <property type="match status" value="1"/>
</dbReference>
<keyword evidence="2" id="KW-0732">Signal</keyword>
<gene>
    <name evidence="4" type="ORF">PTD2_16851</name>
</gene>
<dbReference type="HOGENOM" id="CLU_030024_0_1_6"/>
<dbReference type="PROSITE" id="PS51677">
    <property type="entry name" value="NODB"/>
    <property type="match status" value="1"/>
</dbReference>
<dbReference type="Proteomes" id="UP000006201">
    <property type="component" value="Unassembled WGS sequence"/>
</dbReference>
<keyword evidence="5" id="KW-1185">Reference proteome</keyword>
<reference evidence="4 5" key="1">
    <citation type="submission" date="2006-02" db="EMBL/GenBank/DDBJ databases">
        <authorList>
            <person name="Moran M.A."/>
            <person name="Kjelleberg S."/>
            <person name="Egan S."/>
            <person name="Saunders N."/>
            <person name="Thomas T."/>
            <person name="Ferriera S."/>
            <person name="Johnson J."/>
            <person name="Kravitz S."/>
            <person name="Halpern A."/>
            <person name="Remington K."/>
            <person name="Beeson K."/>
            <person name="Tran B."/>
            <person name="Rogers Y.-H."/>
            <person name="Friedman R."/>
            <person name="Venter J.C."/>
        </authorList>
    </citation>
    <scope>NUCLEOTIDE SEQUENCE [LARGE SCALE GENOMIC DNA]</scope>
    <source>
        <strain evidence="4 5">D2</strain>
    </source>
</reference>
<sequence>MQAAVILQYHHVSDTLPKVTSISAEDFEAHLQYLVTNEFKIISLPALINALQSKQLLPPKTIAITFDDGYTNNYTSAAPLLEKYQLPYTIFVNPKLIDQGASYVMTWAQLKELSTKGATIANHSASHAYLHQRLNNEDKKQWLARIREDIVTSEQRITQEIGHNYRYLAYPYGEFNSDLQELVQELGFVGIGQHSGAIGLSNDLTRLPRFPASGIYSNLETLKTKLTTLAFDFTIEPSVNSVTTLNPPSIILNFKNIDFRKAVFQCFISADNQAILTWHNTNQVTITAVNKLKLGRTRFNCTAPSIKHSGQYYWFSQPWVIEE</sequence>
<dbReference type="SUPFAM" id="SSF88713">
    <property type="entry name" value="Glycoside hydrolase/deacetylase"/>
    <property type="match status" value="1"/>
</dbReference>
<dbReference type="InterPro" id="IPR051398">
    <property type="entry name" value="Polysacch_Deacetylase"/>
</dbReference>
<dbReference type="STRING" id="87626.PTD2_16851"/>
<dbReference type="GO" id="GO:0016810">
    <property type="term" value="F:hydrolase activity, acting on carbon-nitrogen (but not peptide) bonds"/>
    <property type="evidence" value="ECO:0007669"/>
    <property type="project" value="InterPro"/>
</dbReference>
<dbReference type="eggNOG" id="COG0726">
    <property type="taxonomic scope" value="Bacteria"/>
</dbReference>
<feature type="domain" description="NodB homology" evidence="3">
    <location>
        <begin position="60"/>
        <end position="279"/>
    </location>
</feature>